<protein>
    <submittedName>
        <fullName evidence="1">Uncharacterized protein</fullName>
    </submittedName>
</protein>
<dbReference type="AlphaFoldDB" id="E1ZXA5"/>
<evidence type="ECO:0000313" key="2">
    <source>
        <dbReference type="Proteomes" id="UP000000311"/>
    </source>
</evidence>
<sequence>MTLRELKRVKSNQTWSVDIWLEGIRRLFFLNERVMRRRPFYILFAAFVTAPDRNARGSSLMSVWSTSTGRNTVFAAQSGGAVLPTSHLPIHVHVAHAHLRNPDGHCFHKPYHDHHCQVDSTRLLGVYGN</sequence>
<gene>
    <name evidence="1" type="ORF">EAG_14107</name>
</gene>
<proteinExistence type="predicted"/>
<accession>E1ZXA5</accession>
<organism evidence="2">
    <name type="scientific">Camponotus floridanus</name>
    <name type="common">Florida carpenter ant</name>
    <dbReference type="NCBI Taxonomy" id="104421"/>
    <lineage>
        <taxon>Eukaryota</taxon>
        <taxon>Metazoa</taxon>
        <taxon>Ecdysozoa</taxon>
        <taxon>Arthropoda</taxon>
        <taxon>Hexapoda</taxon>
        <taxon>Insecta</taxon>
        <taxon>Pterygota</taxon>
        <taxon>Neoptera</taxon>
        <taxon>Endopterygota</taxon>
        <taxon>Hymenoptera</taxon>
        <taxon>Apocrita</taxon>
        <taxon>Aculeata</taxon>
        <taxon>Formicoidea</taxon>
        <taxon>Formicidae</taxon>
        <taxon>Formicinae</taxon>
        <taxon>Camponotus</taxon>
    </lineage>
</organism>
<keyword evidence="2" id="KW-1185">Reference proteome</keyword>
<reference evidence="1 2" key="1">
    <citation type="journal article" date="2010" name="Science">
        <title>Genomic comparison of the ants Camponotus floridanus and Harpegnathos saltator.</title>
        <authorList>
            <person name="Bonasio R."/>
            <person name="Zhang G."/>
            <person name="Ye C."/>
            <person name="Mutti N.S."/>
            <person name="Fang X."/>
            <person name="Qin N."/>
            <person name="Donahue G."/>
            <person name="Yang P."/>
            <person name="Li Q."/>
            <person name="Li C."/>
            <person name="Zhang P."/>
            <person name="Huang Z."/>
            <person name="Berger S.L."/>
            <person name="Reinberg D."/>
            <person name="Wang J."/>
            <person name="Liebig J."/>
        </authorList>
    </citation>
    <scope>NUCLEOTIDE SEQUENCE [LARGE SCALE GENOMIC DNA]</scope>
    <source>
        <strain evidence="2">C129</strain>
    </source>
</reference>
<name>E1ZXA5_CAMFO</name>
<evidence type="ECO:0000313" key="1">
    <source>
        <dbReference type="EMBL" id="EFN74195.1"/>
    </source>
</evidence>
<dbReference type="InParanoid" id="E1ZXA5"/>
<dbReference type="Proteomes" id="UP000000311">
    <property type="component" value="Unassembled WGS sequence"/>
</dbReference>
<dbReference type="EMBL" id="GL435030">
    <property type="protein sequence ID" value="EFN74195.1"/>
    <property type="molecule type" value="Genomic_DNA"/>
</dbReference>
<dbReference type="OrthoDB" id="61124at2759"/>
<dbReference type="STRING" id="104421.E1ZXA5"/>